<evidence type="ECO:0000313" key="3">
    <source>
        <dbReference type="Proteomes" id="UP001218638"/>
    </source>
</evidence>
<name>A0AAE9ZU53_9BACT</name>
<keyword evidence="1" id="KW-0812">Transmembrane</keyword>
<sequence length="208" mass="22613">MTIAWSLLVPGALLLLIPANSFLSTVVQLRTFDSFNNLDSRRHHRPWWWVPSLWLDPARGYLGALLVKISLTLTSDLWAYVPKPDYALLMVVLGLGIISQLYTRREEHVLLAPIGFVAGMLFALLTWPVALVGLIAGVTGLFAFRSFAAFFVTALVGVAGLGLLLGERPLWLVPAVVVCGLPIIASLITGSTLELPTRDASNKHGKMG</sequence>
<keyword evidence="1" id="KW-1133">Transmembrane helix</keyword>
<keyword evidence="1" id="KW-0472">Membrane</keyword>
<feature type="transmembrane region" description="Helical" evidence="1">
    <location>
        <begin position="171"/>
        <end position="193"/>
    </location>
</feature>
<accession>A0AAE9ZU53</accession>
<feature type="transmembrane region" description="Helical" evidence="1">
    <location>
        <begin position="109"/>
        <end position="135"/>
    </location>
</feature>
<reference evidence="2" key="1">
    <citation type="submission" date="2023-03" db="EMBL/GenBank/DDBJ databases">
        <title>Lomoglobus Profundus gen. nov., sp. nov., a novel member of the phylum Verrucomicrobia, isolated from deep-marine sediment of South China Sea.</title>
        <authorList>
            <person name="Ahmad T."/>
            <person name="Ishaq S.E."/>
            <person name="Wang F."/>
        </authorList>
    </citation>
    <scope>NUCLEOTIDE SEQUENCE</scope>
    <source>
        <strain evidence="2">LMO-M01</strain>
    </source>
</reference>
<evidence type="ECO:0000256" key="1">
    <source>
        <dbReference type="SAM" id="Phobius"/>
    </source>
</evidence>
<proteinExistence type="predicted"/>
<feature type="transmembrane region" description="Helical" evidence="1">
    <location>
        <begin position="147"/>
        <end position="165"/>
    </location>
</feature>
<dbReference type="RefSeq" id="WP_330928678.1">
    <property type="nucleotide sequence ID" value="NZ_CP119075.1"/>
</dbReference>
<gene>
    <name evidence="2" type="ORF">PXH66_13390</name>
</gene>
<dbReference type="AlphaFoldDB" id="A0AAE9ZU53"/>
<protein>
    <submittedName>
        <fullName evidence="2">Uncharacterized protein</fullName>
    </submittedName>
</protein>
<keyword evidence="3" id="KW-1185">Reference proteome</keyword>
<evidence type="ECO:0000313" key="2">
    <source>
        <dbReference type="EMBL" id="WED63326.1"/>
    </source>
</evidence>
<dbReference type="EMBL" id="CP119075">
    <property type="protein sequence ID" value="WED63326.1"/>
    <property type="molecule type" value="Genomic_DNA"/>
</dbReference>
<dbReference type="Proteomes" id="UP001218638">
    <property type="component" value="Chromosome"/>
</dbReference>
<feature type="transmembrane region" description="Helical" evidence="1">
    <location>
        <begin position="86"/>
        <end position="103"/>
    </location>
</feature>
<organism evidence="2 3">
    <name type="scientific">Synoicihabitans lomoniglobus</name>
    <dbReference type="NCBI Taxonomy" id="2909285"/>
    <lineage>
        <taxon>Bacteria</taxon>
        <taxon>Pseudomonadati</taxon>
        <taxon>Verrucomicrobiota</taxon>
        <taxon>Opitutia</taxon>
        <taxon>Opitutales</taxon>
        <taxon>Opitutaceae</taxon>
        <taxon>Synoicihabitans</taxon>
    </lineage>
</organism>
<dbReference type="KEGG" id="slom:PXH66_13390"/>